<feature type="region of interest" description="Disordered" evidence="3">
    <location>
        <begin position="1"/>
        <end position="176"/>
    </location>
</feature>
<feature type="compositionally biased region" description="Low complexity" evidence="3">
    <location>
        <begin position="146"/>
        <end position="160"/>
    </location>
</feature>
<dbReference type="SMART" id="SM00674">
    <property type="entry name" value="CENPB"/>
    <property type="match status" value="1"/>
</dbReference>
<evidence type="ECO:0000259" key="4">
    <source>
        <dbReference type="PROSITE" id="PS51253"/>
    </source>
</evidence>
<dbReference type="Pfam" id="PF03221">
    <property type="entry name" value="HTH_Tnp_Tc5"/>
    <property type="match status" value="1"/>
</dbReference>
<dbReference type="PROSITE" id="PS51253">
    <property type="entry name" value="HTH_CENPB"/>
    <property type="match status" value="1"/>
</dbReference>
<dbReference type="AlphaFoldDB" id="A0A2R6NHR4"/>
<evidence type="ECO:0000313" key="5">
    <source>
        <dbReference type="EMBL" id="PSR71924.1"/>
    </source>
</evidence>
<dbReference type="SUPFAM" id="SSF46689">
    <property type="entry name" value="Homeodomain-like"/>
    <property type="match status" value="2"/>
</dbReference>
<feature type="domain" description="HTH CENPB-type" evidence="4">
    <location>
        <begin position="256"/>
        <end position="328"/>
    </location>
</feature>
<dbReference type="Pfam" id="PF04218">
    <property type="entry name" value="CENP-B_N"/>
    <property type="match status" value="1"/>
</dbReference>
<proteinExistence type="predicted"/>
<evidence type="ECO:0000256" key="2">
    <source>
        <dbReference type="ARBA" id="ARBA00023242"/>
    </source>
</evidence>
<feature type="compositionally biased region" description="Polar residues" evidence="3">
    <location>
        <begin position="80"/>
        <end position="96"/>
    </location>
</feature>
<feature type="compositionally biased region" description="Basic and acidic residues" evidence="3">
    <location>
        <begin position="119"/>
        <end position="144"/>
    </location>
</feature>
<dbReference type="InterPro" id="IPR007889">
    <property type="entry name" value="HTH_Psq"/>
</dbReference>
<dbReference type="STRING" id="98765.A0A2R6NHR4"/>
<evidence type="ECO:0000313" key="6">
    <source>
        <dbReference type="Proteomes" id="UP000186601"/>
    </source>
</evidence>
<dbReference type="PANTHER" id="PTHR19303">
    <property type="entry name" value="TRANSPOSON"/>
    <property type="match status" value="1"/>
</dbReference>
<accession>A0A2R6NHR4</accession>
<reference evidence="5 6" key="1">
    <citation type="submission" date="2018-02" db="EMBL/GenBank/DDBJ databases">
        <title>Genome sequence of the basidiomycete white-rot fungus Phlebia centrifuga.</title>
        <authorList>
            <person name="Granchi Z."/>
            <person name="Peng M."/>
            <person name="de Vries R.P."/>
            <person name="Hilden K."/>
            <person name="Makela M.R."/>
            <person name="Grigoriev I."/>
            <person name="Riley R."/>
        </authorList>
    </citation>
    <scope>NUCLEOTIDE SEQUENCE [LARGE SCALE GENOMIC DNA]</scope>
    <source>
        <strain evidence="5 6">FBCC195</strain>
    </source>
</reference>
<dbReference type="GO" id="GO:0003677">
    <property type="term" value="F:DNA binding"/>
    <property type="evidence" value="ECO:0007669"/>
    <property type="project" value="UniProtKB-KW"/>
</dbReference>
<evidence type="ECO:0000256" key="1">
    <source>
        <dbReference type="ARBA" id="ARBA00023125"/>
    </source>
</evidence>
<dbReference type="Proteomes" id="UP000186601">
    <property type="component" value="Unassembled WGS sequence"/>
</dbReference>
<dbReference type="Gene3D" id="1.10.10.60">
    <property type="entry name" value="Homeodomain-like"/>
    <property type="match status" value="2"/>
</dbReference>
<dbReference type="OrthoDB" id="9909311at2759"/>
<dbReference type="GO" id="GO:0005634">
    <property type="term" value="C:nucleus"/>
    <property type="evidence" value="ECO:0007669"/>
    <property type="project" value="TreeGrafter"/>
</dbReference>
<keyword evidence="6" id="KW-1185">Reference proteome</keyword>
<organism evidence="5 6">
    <name type="scientific">Hermanssonia centrifuga</name>
    <dbReference type="NCBI Taxonomy" id="98765"/>
    <lineage>
        <taxon>Eukaryota</taxon>
        <taxon>Fungi</taxon>
        <taxon>Dikarya</taxon>
        <taxon>Basidiomycota</taxon>
        <taxon>Agaricomycotina</taxon>
        <taxon>Agaricomycetes</taxon>
        <taxon>Polyporales</taxon>
        <taxon>Meruliaceae</taxon>
        <taxon>Hermanssonia</taxon>
    </lineage>
</organism>
<protein>
    <recommendedName>
        <fullName evidence="4">HTH CENPB-type domain-containing protein</fullName>
    </recommendedName>
</protein>
<keyword evidence="1" id="KW-0238">DNA-binding</keyword>
<name>A0A2R6NHR4_9APHY</name>
<sequence length="513" mass="56785">MQQAGTSSSHSSQFHSGEHATVPENPPHTSVFRAFDPPQHSHSHWRRPGLPDEDATPPQVEASIGPVRTTRSHSARYEPISSSTGHYESGQESVSPTEHGPQAGPSTDTASHLHGARFTHSDVDVDEREASQHIRHDTPTHDEYPASSSSSDAQSTYPSAELDRGPQASSVSRPVSPALSDNIMQFLPLPGGILRQRQKSRIYSMDRRDICKMAAENPHMKQSEIAENFGIERSTVSKILAKKDKWLRVPDNEMRFVAKLRPTKFYMIEGPMTEWLLECATNNVILTDALIRDKAKSLIPDWVADGRFKASPGWLDNFKRRHGIKGGAWHGHGSEVKDLASTGGLPTEEELERIRNIDTTTALPEDWPQNFLSPVPRAETAVQTDPVHIISAEPQVEPVSQSSWQHTEHNTRDDNVIQSTPAYVATAASTADPTPAYDGIGGWRGGQGYMRTEYRPPPGMPTSHEVENMIDSIIDYVDDGPAKDLLKANERFTLTTIKTVLFQFAAGLPIRRD</sequence>
<dbReference type="InterPro" id="IPR009057">
    <property type="entry name" value="Homeodomain-like_sf"/>
</dbReference>
<comment type="caution">
    <text evidence="5">The sequence shown here is derived from an EMBL/GenBank/DDBJ whole genome shotgun (WGS) entry which is preliminary data.</text>
</comment>
<dbReference type="InterPro" id="IPR006600">
    <property type="entry name" value="HTH_CenpB_DNA-bd_dom"/>
</dbReference>
<dbReference type="EMBL" id="MLYV02001230">
    <property type="protein sequence ID" value="PSR71924.1"/>
    <property type="molecule type" value="Genomic_DNA"/>
</dbReference>
<dbReference type="InterPro" id="IPR050863">
    <property type="entry name" value="CenT-Element_Derived"/>
</dbReference>
<evidence type="ECO:0000256" key="3">
    <source>
        <dbReference type="SAM" id="MobiDB-lite"/>
    </source>
</evidence>
<keyword evidence="2" id="KW-0539">Nucleus</keyword>
<dbReference type="PANTHER" id="PTHR19303:SF70">
    <property type="entry name" value="HTH CENPB-TYPE DOMAIN-CONTAINING PROTEIN"/>
    <property type="match status" value="1"/>
</dbReference>
<gene>
    <name evidence="5" type="ORF">PHLCEN_2v12134</name>
</gene>